<dbReference type="OrthoDB" id="9796135at2"/>
<dbReference type="InterPro" id="IPR023860">
    <property type="entry name" value="FeFe-hyd_TM1266"/>
</dbReference>
<dbReference type="AlphaFoldDB" id="G7QBE6"/>
<sequence>MNRRIGVIGIVIEEPRLVSEKVNAIISQHGDIVLGRMGIPRPEYQVGVVSLIIEGTTDEIGSLTGRLGNIPGVTVKSALTTKTLQKEQDHD</sequence>
<evidence type="ECO:0000313" key="1">
    <source>
        <dbReference type="EMBL" id="EHJ49369.1"/>
    </source>
</evidence>
<proteinExistence type="predicted"/>
<dbReference type="HOGENOM" id="CLU_170247_0_1_7"/>
<dbReference type="NCBIfam" id="TIGR03959">
    <property type="entry name" value="hyd_TM1266"/>
    <property type="match status" value="1"/>
</dbReference>
<organism evidence="1 2">
    <name type="scientific">Solidesulfovibrio carbinoliphilus subsp. oakridgensis</name>
    <dbReference type="NCBI Taxonomy" id="694327"/>
    <lineage>
        <taxon>Bacteria</taxon>
        <taxon>Pseudomonadati</taxon>
        <taxon>Thermodesulfobacteriota</taxon>
        <taxon>Desulfovibrionia</taxon>
        <taxon>Desulfovibrionales</taxon>
        <taxon>Desulfovibrionaceae</taxon>
        <taxon>Solidesulfovibrio</taxon>
    </lineage>
</organism>
<dbReference type="RefSeq" id="WP_009182697.1">
    <property type="nucleotide sequence ID" value="NZ_CM001368.1"/>
</dbReference>
<dbReference type="EMBL" id="CM001368">
    <property type="protein sequence ID" value="EHJ49369.1"/>
    <property type="molecule type" value="Genomic_DNA"/>
</dbReference>
<dbReference type="Proteomes" id="UP000004662">
    <property type="component" value="Chromosome"/>
</dbReference>
<protein>
    <recommendedName>
        <fullName evidence="3">Iron-only hydrogenase system regulator</fullName>
    </recommendedName>
</protein>
<dbReference type="STRING" id="694327.DFW101_3371"/>
<evidence type="ECO:0000313" key="2">
    <source>
        <dbReference type="Proteomes" id="UP000004662"/>
    </source>
</evidence>
<keyword evidence="2" id="KW-1185">Reference proteome</keyword>
<dbReference type="InterPro" id="IPR027271">
    <property type="entry name" value="Acetolactate_synth/TF_NikR_C"/>
</dbReference>
<reference evidence="2" key="1">
    <citation type="journal article" date="2015" name="Genome Announc.">
        <title>High-Quality Draft Genome Sequence of Desulfovibrio carbinoliphilus FW-101-2B, an Organic Acid-Oxidizing Sulfate-Reducing Bacterium Isolated from Uranium(VI)-Contaminated Groundwater.</title>
        <authorList>
            <person name="Ramsay B.D."/>
            <person name="Hwang C."/>
            <person name="Woo H.L."/>
            <person name="Carroll S.L."/>
            <person name="Lucas S."/>
            <person name="Han J."/>
            <person name="Lapidus A.L."/>
            <person name="Cheng J.F."/>
            <person name="Goodwin L.A."/>
            <person name="Pitluck S."/>
            <person name="Peters L."/>
            <person name="Chertkov O."/>
            <person name="Held B."/>
            <person name="Detter J.C."/>
            <person name="Han C.S."/>
            <person name="Tapia R."/>
            <person name="Land M.L."/>
            <person name="Hauser L.J."/>
            <person name="Kyrpides N.C."/>
            <person name="Ivanova N.N."/>
            <person name="Mikhailova N."/>
            <person name="Pagani I."/>
            <person name="Woyke T."/>
            <person name="Arkin A.P."/>
            <person name="Dehal P."/>
            <person name="Chivian D."/>
            <person name="Criddle C.S."/>
            <person name="Wu W."/>
            <person name="Chakraborty R."/>
            <person name="Hazen T.C."/>
            <person name="Fields M.W."/>
        </authorList>
    </citation>
    <scope>NUCLEOTIDE SEQUENCE [LARGE SCALE GENOMIC DNA]</scope>
    <source>
        <strain evidence="2">FW-101-2B</strain>
    </source>
</reference>
<evidence type="ECO:0008006" key="3">
    <source>
        <dbReference type="Google" id="ProtNLM"/>
    </source>
</evidence>
<dbReference type="InterPro" id="IPR045865">
    <property type="entry name" value="ACT-like_dom_sf"/>
</dbReference>
<dbReference type="Gene3D" id="3.30.70.1150">
    <property type="entry name" value="ACT-like. Chain A, domain 2"/>
    <property type="match status" value="1"/>
</dbReference>
<dbReference type="Pfam" id="PF21699">
    <property type="entry name" value="TM1266-like"/>
    <property type="match status" value="1"/>
</dbReference>
<dbReference type="SUPFAM" id="SSF55021">
    <property type="entry name" value="ACT-like"/>
    <property type="match status" value="1"/>
</dbReference>
<accession>G7QBE6</accession>
<dbReference type="eggNOG" id="COG0864">
    <property type="taxonomic scope" value="Bacteria"/>
</dbReference>
<gene>
    <name evidence="1" type="ORF">DFW101_3371</name>
</gene>
<name>G7QBE6_9BACT</name>